<evidence type="ECO:0000313" key="2">
    <source>
        <dbReference type="Proteomes" id="UP001620514"/>
    </source>
</evidence>
<gene>
    <name evidence="1" type="ORF">ABH943_002877</name>
</gene>
<accession>A0ABW8MJB4</accession>
<proteinExistence type="predicted"/>
<dbReference type="Proteomes" id="UP001620514">
    <property type="component" value="Unassembled WGS sequence"/>
</dbReference>
<protein>
    <submittedName>
        <fullName evidence="1">Uncharacterized protein</fullName>
    </submittedName>
</protein>
<dbReference type="RefSeq" id="WP_404607250.1">
    <property type="nucleotide sequence ID" value="NZ_JBIYDN010000007.1"/>
</dbReference>
<evidence type="ECO:0000313" key="1">
    <source>
        <dbReference type="EMBL" id="MFK4442861.1"/>
    </source>
</evidence>
<comment type="caution">
    <text evidence="1">The sequence shown here is derived from an EMBL/GenBank/DDBJ whole genome shotgun (WGS) entry which is preliminary data.</text>
</comment>
<name>A0ABW8MJB4_9BURK</name>
<sequence>MNPIILHVPREEVASFSDDLTAWTSSSGIDPRLTSFPDPGKTTNMSSPIRYLVYVDESFFEQFPEWRQYIEQ</sequence>
<keyword evidence="2" id="KW-1185">Reference proteome</keyword>
<organism evidence="1 2">
    <name type="scientific">Caballeronia udeis</name>
    <dbReference type="NCBI Taxonomy" id="1232866"/>
    <lineage>
        <taxon>Bacteria</taxon>
        <taxon>Pseudomonadati</taxon>
        <taxon>Pseudomonadota</taxon>
        <taxon>Betaproteobacteria</taxon>
        <taxon>Burkholderiales</taxon>
        <taxon>Burkholderiaceae</taxon>
        <taxon>Caballeronia</taxon>
    </lineage>
</organism>
<reference evidence="1 2" key="1">
    <citation type="submission" date="2024-11" db="EMBL/GenBank/DDBJ databases">
        <title>Using genomics to understand microbial adaptation to soil warming.</title>
        <authorList>
            <person name="Deangelis K.M. PhD."/>
        </authorList>
    </citation>
    <scope>NUCLEOTIDE SEQUENCE [LARGE SCALE GENOMIC DNA]</scope>
    <source>
        <strain evidence="1 2">GAS97</strain>
    </source>
</reference>
<dbReference type="EMBL" id="JBIYDN010000007">
    <property type="protein sequence ID" value="MFK4442861.1"/>
    <property type="molecule type" value="Genomic_DNA"/>
</dbReference>